<dbReference type="InterPro" id="IPR036849">
    <property type="entry name" value="Enolase-like_C_sf"/>
</dbReference>
<dbReference type="EC" id="4.2.1.6" evidence="3"/>
<protein>
    <submittedName>
        <fullName evidence="3">D-galactonate dehydratase</fullName>
        <ecNumber evidence="3">4.2.1.6</ecNumber>
    </submittedName>
</protein>
<name>A0A2Z4AE64_9BACT</name>
<dbReference type="SMART" id="SM00922">
    <property type="entry name" value="MR_MLE"/>
    <property type="match status" value="1"/>
</dbReference>
<proteinExistence type="predicted"/>
<evidence type="ECO:0000256" key="1">
    <source>
        <dbReference type="ARBA" id="ARBA00023239"/>
    </source>
</evidence>
<dbReference type="InterPro" id="IPR029017">
    <property type="entry name" value="Enolase-like_N"/>
</dbReference>
<keyword evidence="1 3" id="KW-0456">Lyase</keyword>
<dbReference type="AlphaFoldDB" id="A0A2Z4AE64"/>
<dbReference type="PROSITE" id="PS00908">
    <property type="entry name" value="MR_MLE_1"/>
    <property type="match status" value="1"/>
</dbReference>
<gene>
    <name evidence="3" type="primary">dgoD_3</name>
    <name evidence="3" type="ORF">DF168_00387</name>
</gene>
<dbReference type="Pfam" id="PF02746">
    <property type="entry name" value="MR_MLE_N"/>
    <property type="match status" value="1"/>
</dbReference>
<dbReference type="InterPro" id="IPR034593">
    <property type="entry name" value="DgoD-like"/>
</dbReference>
<sequence>MKITNIKTFLVDGYLLVRVYTDSGIVGNGEAGLWAYHRTVKTAIEEIAEYYIGKDPLQIEFHAQVVTRNTHFRGSALNAAYSAIDIALWDILGKSVNLPVYQLLGGKCRERVRVFANVIGDSIEELCESARTSVEQGYMVLRLTPFSTNFEQQESTKVIASAVELVAGVRDAIGMEIDLGLEIHRNLQPDQAITLASELKPFRLKFYEDPLPPESTGALEYISRHIDIPMAVGERSYDLFQFRELLERKIVAFIRPDLSLAGGFTQVKKIAAIAEADFVQIFPHLMGSPVNTAAFTHLAVAIPNYYVMESNRHSVKQSAVVDQPFVIEEGYRRVEDRPGIGVEIDEKALESLAFQPRQISGNFHSDGSVAH</sequence>
<dbReference type="GO" id="GO:0008869">
    <property type="term" value="F:galactonate dehydratase activity"/>
    <property type="evidence" value="ECO:0007669"/>
    <property type="project" value="UniProtKB-EC"/>
</dbReference>
<dbReference type="SUPFAM" id="SSF51604">
    <property type="entry name" value="Enolase C-terminal domain-like"/>
    <property type="match status" value="1"/>
</dbReference>
<dbReference type="Pfam" id="PF13378">
    <property type="entry name" value="MR_MLE_C"/>
    <property type="match status" value="1"/>
</dbReference>
<evidence type="ECO:0000259" key="2">
    <source>
        <dbReference type="SMART" id="SM00922"/>
    </source>
</evidence>
<dbReference type="SFLD" id="SFLDS00001">
    <property type="entry name" value="Enolase"/>
    <property type="match status" value="1"/>
</dbReference>
<dbReference type="SFLD" id="SFLDG00179">
    <property type="entry name" value="mandelate_racemase"/>
    <property type="match status" value="1"/>
</dbReference>
<dbReference type="KEGG" id="mtar:DF168_00387"/>
<dbReference type="GO" id="GO:0009063">
    <property type="term" value="P:amino acid catabolic process"/>
    <property type="evidence" value="ECO:0007669"/>
    <property type="project" value="InterPro"/>
</dbReference>
<dbReference type="EMBL" id="CP029803">
    <property type="protein sequence ID" value="AWT59206.1"/>
    <property type="molecule type" value="Genomic_DNA"/>
</dbReference>
<dbReference type="Gene3D" id="3.20.20.120">
    <property type="entry name" value="Enolase-like C-terminal domain"/>
    <property type="match status" value="1"/>
</dbReference>
<dbReference type="PANTHER" id="PTHR48080:SF2">
    <property type="entry name" value="D-GALACTONATE DEHYDRATASE"/>
    <property type="match status" value="1"/>
</dbReference>
<dbReference type="SUPFAM" id="SSF54826">
    <property type="entry name" value="Enolase N-terminal domain-like"/>
    <property type="match status" value="1"/>
</dbReference>
<dbReference type="InterPro" id="IPR018110">
    <property type="entry name" value="Mandel_Rmase/mucon_lact_enz_CS"/>
</dbReference>
<dbReference type="Gene3D" id="3.30.390.10">
    <property type="entry name" value="Enolase-like, N-terminal domain"/>
    <property type="match status" value="1"/>
</dbReference>
<evidence type="ECO:0000313" key="4">
    <source>
        <dbReference type="Proteomes" id="UP000247465"/>
    </source>
</evidence>
<reference evidence="3 4" key="1">
    <citation type="submission" date="2018-06" db="EMBL/GenBank/DDBJ databases">
        <title>Draft Genome Sequence of a Novel Marine Bacterium Related to the Verrucomicrobia.</title>
        <authorList>
            <person name="Vosseberg J."/>
            <person name="Martijn J."/>
            <person name="Ettema T.J.G."/>
        </authorList>
    </citation>
    <scope>NUCLEOTIDE SEQUENCE [LARGE SCALE GENOMIC DNA]</scope>
    <source>
        <strain evidence="3">TARA_B100001123</strain>
    </source>
</reference>
<dbReference type="Proteomes" id="UP000247465">
    <property type="component" value="Chromosome"/>
</dbReference>
<dbReference type="InterPro" id="IPR029065">
    <property type="entry name" value="Enolase_C-like"/>
</dbReference>
<evidence type="ECO:0000313" key="3">
    <source>
        <dbReference type="EMBL" id="AWT59206.1"/>
    </source>
</evidence>
<organism evidence="3 4">
    <name type="scientific">Candidatus Moanibacter tarae</name>
    <dbReference type="NCBI Taxonomy" id="2200854"/>
    <lineage>
        <taxon>Bacteria</taxon>
        <taxon>Pseudomonadati</taxon>
        <taxon>Verrucomicrobiota</taxon>
        <taxon>Opitutia</taxon>
        <taxon>Puniceicoccales</taxon>
        <taxon>Puniceicoccales incertae sedis</taxon>
        <taxon>Candidatus Moanibacter</taxon>
    </lineage>
</organism>
<dbReference type="InterPro" id="IPR013342">
    <property type="entry name" value="Mandelate_racemase_C"/>
</dbReference>
<dbReference type="CDD" id="cd03316">
    <property type="entry name" value="MR_like"/>
    <property type="match status" value="1"/>
</dbReference>
<dbReference type="PANTHER" id="PTHR48080">
    <property type="entry name" value="D-GALACTONATE DEHYDRATASE-RELATED"/>
    <property type="match status" value="1"/>
</dbReference>
<dbReference type="InterPro" id="IPR013341">
    <property type="entry name" value="Mandelate_racemase_N_dom"/>
</dbReference>
<feature type="domain" description="Mandelate racemase/muconate lactonizing enzyme C-terminal" evidence="2">
    <location>
        <begin position="123"/>
        <end position="229"/>
    </location>
</feature>
<accession>A0A2Z4AE64</accession>